<protein>
    <submittedName>
        <fullName evidence="1">Uncharacterized protein</fullName>
    </submittedName>
</protein>
<gene>
    <name evidence="1" type="ORF">ERS007657_03909</name>
    <name evidence="2" type="ORF">ERS094118_04094</name>
</gene>
<sequence>MNVNPGKRANEKEACGASVHAKRVAMVFAGAIAAASPR</sequence>
<dbReference type="Proteomes" id="UP000046680">
    <property type="component" value="Unassembled WGS sequence"/>
</dbReference>
<dbReference type="EMBL" id="CGCX01002171">
    <property type="protein sequence ID" value="CFS07940.1"/>
    <property type="molecule type" value="Genomic_DNA"/>
</dbReference>
<accession>A0A654U5V3</accession>
<reference evidence="1 3" key="2">
    <citation type="submission" date="2015-03" db="EMBL/GenBank/DDBJ databases">
        <authorList>
            <consortium name="Pathogen Informatics"/>
        </authorList>
    </citation>
    <scope>NUCLEOTIDE SEQUENCE [LARGE SCALE GENOMIC DNA]</scope>
    <source>
        <strain evidence="1 3">C09601061</strain>
    </source>
</reference>
<dbReference type="AlphaFoldDB" id="A0A654U5V3"/>
<evidence type="ECO:0000313" key="1">
    <source>
        <dbReference type="EMBL" id="CFS07940.1"/>
    </source>
</evidence>
<dbReference type="EMBL" id="COPH01000059">
    <property type="protein sequence ID" value="CLX14088.1"/>
    <property type="molecule type" value="Genomic_DNA"/>
</dbReference>
<organism evidence="1 3">
    <name type="scientific">Mycobacterium tuberculosis</name>
    <dbReference type="NCBI Taxonomy" id="1773"/>
    <lineage>
        <taxon>Bacteria</taxon>
        <taxon>Bacillati</taxon>
        <taxon>Actinomycetota</taxon>
        <taxon>Actinomycetes</taxon>
        <taxon>Mycobacteriales</taxon>
        <taxon>Mycobacteriaceae</taxon>
        <taxon>Mycobacterium</taxon>
        <taxon>Mycobacterium tuberculosis complex</taxon>
    </lineage>
</organism>
<evidence type="ECO:0000313" key="4">
    <source>
        <dbReference type="Proteomes" id="UP000050139"/>
    </source>
</evidence>
<evidence type="ECO:0000313" key="3">
    <source>
        <dbReference type="Proteomes" id="UP000046680"/>
    </source>
</evidence>
<evidence type="ECO:0000313" key="2">
    <source>
        <dbReference type="EMBL" id="CLX14088.1"/>
    </source>
</evidence>
<dbReference type="Proteomes" id="UP000050139">
    <property type="component" value="Unassembled WGS sequence"/>
</dbReference>
<proteinExistence type="predicted"/>
<name>A0A654U5V3_MYCTX</name>
<reference evidence="2 4" key="1">
    <citation type="submission" date="2015-03" db="EMBL/GenBank/DDBJ databases">
        <authorList>
            <consortium name="Pathogen Informatics"/>
            <person name="Murphy D."/>
        </authorList>
    </citation>
    <scope>NUCLEOTIDE SEQUENCE [LARGE SCALE GENOMIC DNA]</scope>
    <source>
        <strain evidence="2 4">0268S</strain>
    </source>
</reference>